<gene>
    <name evidence="1" type="ORF">CDV56_108585</name>
</gene>
<evidence type="ECO:0000313" key="2">
    <source>
        <dbReference type="Proteomes" id="UP000215305"/>
    </source>
</evidence>
<organism evidence="1 2">
    <name type="scientific">Aspergillus thermomutatus</name>
    <name type="common">Neosartorya pseudofischeri</name>
    <dbReference type="NCBI Taxonomy" id="41047"/>
    <lineage>
        <taxon>Eukaryota</taxon>
        <taxon>Fungi</taxon>
        <taxon>Dikarya</taxon>
        <taxon>Ascomycota</taxon>
        <taxon>Pezizomycotina</taxon>
        <taxon>Eurotiomycetes</taxon>
        <taxon>Eurotiomycetidae</taxon>
        <taxon>Eurotiales</taxon>
        <taxon>Aspergillaceae</taxon>
        <taxon>Aspergillus</taxon>
        <taxon>Aspergillus subgen. Fumigati</taxon>
    </lineage>
</organism>
<dbReference type="EMBL" id="NKHU02000028">
    <property type="protein sequence ID" value="RHZ63617.1"/>
    <property type="molecule type" value="Genomic_DNA"/>
</dbReference>
<sequence>MVIKAFNESGEEIDGSAHLAGIESSRKAKFGCVNETLWKRLEHLADNDTVDVVILPNLGELATELARIEVGSVKQPEEERRVWQKVEEQVCAVASELRNLGIHIKEAPYFLHFIHASMSPGQVRHVSRMESIGFVLFDDHSEVTDLGNLIAVSHADRAHALGLTGTGVNIAVFESGPRTTAADLPIRSRYSAAPPPVSNGNDEHGRLAAGNFSPNNTPPSTASEFVNGKGYNTIVVGNHNDAATAMSSSSVYRNPRSLDRELPHLTANGEGVTAVAPIETYPGAHGGRTSRSLNAEAAVLIVQTRAIKDRPPRNHAWDGGENFFRGNFGPDKISKFRYRIQVPPATTTGRFTVKVAFTWDSVVPANATGPVIPGISYLNRRYDLLVLDDRGVQVANSSSFDNNYEIAEFTGLPSQEYAIVLRPRTVMMQFSLQ</sequence>
<accession>A0A397HKW6</accession>
<reference evidence="1" key="1">
    <citation type="submission" date="2018-08" db="EMBL/GenBank/DDBJ databases">
        <title>Draft genome sequence of azole-resistant Aspergillus thermomutatus (Neosartorya pseudofischeri) strain HMR AF 39, isolated from a human nasal aspirate.</title>
        <authorList>
            <person name="Parent-Michaud M."/>
            <person name="Dufresne P.J."/>
            <person name="Fournier E."/>
            <person name="Martineau C."/>
            <person name="Moreira S."/>
            <person name="Perkins V."/>
            <person name="De Repentigny L."/>
            <person name="Dufresne S.F."/>
        </authorList>
    </citation>
    <scope>NUCLEOTIDE SEQUENCE [LARGE SCALE GENOMIC DNA]</scope>
    <source>
        <strain evidence="1">HMR AF 39</strain>
    </source>
</reference>
<proteinExistence type="predicted"/>
<keyword evidence="2" id="KW-1185">Reference proteome</keyword>
<protein>
    <submittedName>
        <fullName evidence="1">Uncharacterized protein</fullName>
    </submittedName>
</protein>
<dbReference type="GeneID" id="38130559"/>
<dbReference type="VEuPathDB" id="FungiDB:CDV56_108585"/>
<name>A0A397HKW6_ASPTH</name>
<dbReference type="AlphaFoldDB" id="A0A397HKW6"/>
<dbReference type="Proteomes" id="UP000215305">
    <property type="component" value="Unassembled WGS sequence"/>
</dbReference>
<evidence type="ECO:0000313" key="1">
    <source>
        <dbReference type="EMBL" id="RHZ63617.1"/>
    </source>
</evidence>
<comment type="caution">
    <text evidence="1">The sequence shown here is derived from an EMBL/GenBank/DDBJ whole genome shotgun (WGS) entry which is preliminary data.</text>
</comment>
<dbReference type="OrthoDB" id="3585262at2759"/>
<dbReference type="RefSeq" id="XP_026617223.1">
    <property type="nucleotide sequence ID" value="XM_026762204.1"/>
</dbReference>